<proteinExistence type="predicted"/>
<evidence type="ECO:0000256" key="1">
    <source>
        <dbReference type="PIRSR" id="PIRSR607822-1"/>
    </source>
</evidence>
<gene>
    <name evidence="3" type="ORF">CJD_0434</name>
</gene>
<name>B1V0D7_CLOPF</name>
<evidence type="ECO:0000313" key="4">
    <source>
        <dbReference type="Proteomes" id="UP000003188"/>
    </source>
</evidence>
<dbReference type="Proteomes" id="UP000003188">
    <property type="component" value="Unassembled WGS sequence"/>
</dbReference>
<dbReference type="GO" id="GO:0031179">
    <property type="term" value="P:peptide modification"/>
    <property type="evidence" value="ECO:0007669"/>
    <property type="project" value="InterPro"/>
</dbReference>
<feature type="binding site" evidence="1">
    <location>
        <position position="730"/>
    </location>
    <ligand>
        <name>Zn(2+)</name>
        <dbReference type="ChEBI" id="CHEBI:29105"/>
    </ligand>
</feature>
<keyword evidence="1" id="KW-0479">Metal-binding</keyword>
<feature type="binding site" evidence="1">
    <location>
        <position position="776"/>
    </location>
    <ligand>
        <name>Zn(2+)</name>
        <dbReference type="ChEBI" id="CHEBI:29105"/>
    </ligand>
</feature>
<dbReference type="InterPro" id="IPR025410">
    <property type="entry name" value="Lant_dehyd"/>
</dbReference>
<evidence type="ECO:0000259" key="2">
    <source>
        <dbReference type="Pfam" id="PF13575"/>
    </source>
</evidence>
<reference evidence="3 4" key="1">
    <citation type="submission" date="2008-03" db="EMBL/GenBank/DDBJ databases">
        <authorList>
            <person name="Paulsen I."/>
            <person name="Sebastian Y."/>
        </authorList>
    </citation>
    <scope>NUCLEOTIDE SEQUENCE [LARGE SCALE GENOMIC DNA]</scope>
    <source>
        <strain evidence="4">D str. JGS1721</strain>
    </source>
</reference>
<evidence type="ECO:0000313" key="3">
    <source>
        <dbReference type="EMBL" id="EDT72708.1"/>
    </source>
</evidence>
<dbReference type="SMART" id="SM01260">
    <property type="entry name" value="LANC_like"/>
    <property type="match status" value="1"/>
</dbReference>
<dbReference type="EMBL" id="ABOO01000006">
    <property type="protein sequence ID" value="EDT72708.1"/>
    <property type="molecule type" value="Genomic_DNA"/>
</dbReference>
<protein>
    <submittedName>
        <fullName evidence="3">SalB</fullName>
    </submittedName>
</protein>
<feature type="domain" description="Lantibiotic biosynthesis protein dehydration" evidence="2">
    <location>
        <begin position="119"/>
        <end position="461"/>
    </location>
</feature>
<dbReference type="Pfam" id="PF13575">
    <property type="entry name" value="DUF4135"/>
    <property type="match status" value="1"/>
</dbReference>
<dbReference type="GO" id="GO:0046872">
    <property type="term" value="F:metal ion binding"/>
    <property type="evidence" value="ECO:0007669"/>
    <property type="project" value="UniProtKB-KW"/>
</dbReference>
<dbReference type="SUPFAM" id="SSF158745">
    <property type="entry name" value="LanC-like"/>
    <property type="match status" value="1"/>
</dbReference>
<dbReference type="Pfam" id="PF05147">
    <property type="entry name" value="LANC_like"/>
    <property type="match status" value="1"/>
</dbReference>
<sequence length="852" mass="100706">MIKKSNIRENECFEVVIENISKTIYKEVQRKIQDIYRNKFLIILDKLYLEVYQDIRNLLIPILVQDINEWQESIENESNDYKKQYEIYCENFFEGRYTYLLNRYKRLADTINLYKVDLFFSINKFILNLIENRRKICLFFLLDTNKFIIEFIKFVGDKHSADRNICFKLNNIIFYYKIRGMKVQLLADKINKEVFSCKYFKFPKSIIFTNFMIQENVINNDCENIKDIESFYFNTGVMLFYIYLLNGIDFHNENIIADGRFPILIDTETVISTISSKDIGDLGSSVFASAMLPMKYSKYYNGICDTSGIGQKNKILKKYIAFENPFSSKIKLKFIKILEDDIVSFLPKFNGVNYDALNYLHCIVNGFQHGYNLAMKNKLAYKRIIDNADNLMPRFIFRNTCIYSELLQRLYAPDTMKSNIYTYNFLKKFLKNIPHVNSDKKEKYINQEIEQLLKGYIPHFKICSKNYILRSNSEEVLYEDLSETLSVKKSLMTKLMQLSKEDLFFQIELISVSLNINNHNFKKINFNYNKPILRLIEESIHVINGKLLVLTLQKDWQGNYIYGNIKDGLYEGALGLLLAESQFNSYFSYQKIEKNILDSKDIGLINGYSSIILYNYYVSNLEKEVYFLEDIIFTQYDVIDGLAGYILLVYRKYIINKEELLLDYILKLIEKFMMFSIVNEEKIGFAHGLSGLKIIYIIAFKLTNKQKYLDKYKVIDEKDDISRYSSGAWCNGLTGYLVSEYIMYKITNKETHLIKIIDNLDKLFIFAYKIDDYCLCHGVFGILDFLLTLQQNNLLNDEFKLKFKKLEEDVFTTLDKKSILIKDISLFTGISGIQYYYNRKKENRKSILSLCY</sequence>
<organism evidence="3 4">
    <name type="scientific">Clostridium perfringens D str. JGS1721</name>
    <dbReference type="NCBI Taxonomy" id="488537"/>
    <lineage>
        <taxon>Bacteria</taxon>
        <taxon>Bacillati</taxon>
        <taxon>Bacillota</taxon>
        <taxon>Clostridia</taxon>
        <taxon>Eubacteriales</taxon>
        <taxon>Clostridiaceae</taxon>
        <taxon>Clostridium</taxon>
    </lineage>
</organism>
<keyword evidence="1" id="KW-0862">Zinc</keyword>
<dbReference type="InterPro" id="IPR007822">
    <property type="entry name" value="LANC-like"/>
</dbReference>
<feature type="binding site" evidence="1">
    <location>
        <position position="777"/>
    </location>
    <ligand>
        <name>Zn(2+)</name>
        <dbReference type="ChEBI" id="CHEBI:29105"/>
    </ligand>
</feature>
<comment type="caution">
    <text evidence="3">The sequence shown here is derived from an EMBL/GenBank/DDBJ whole genome shotgun (WGS) entry which is preliminary data.</text>
</comment>
<dbReference type="RefSeq" id="WP_003473820.1">
    <property type="nucleotide sequence ID" value="NZ_ABOO01000006.1"/>
</dbReference>
<accession>B1V0D7</accession>
<dbReference type="AlphaFoldDB" id="B1V0D7"/>
<dbReference type="Gene3D" id="1.50.10.20">
    <property type="match status" value="1"/>
</dbReference>